<reference evidence="1" key="1">
    <citation type="submission" date="2018-02" db="EMBL/GenBank/DDBJ databases">
        <title>Rhizophora mucronata_Transcriptome.</title>
        <authorList>
            <person name="Meera S.P."/>
            <person name="Sreeshan A."/>
            <person name="Augustine A."/>
        </authorList>
    </citation>
    <scope>NUCLEOTIDE SEQUENCE</scope>
    <source>
        <tissue evidence="1">Leaf</tissue>
    </source>
</reference>
<accession>A0A2P2IV28</accession>
<dbReference type="EMBL" id="GGEC01004598">
    <property type="protein sequence ID" value="MBW85081.1"/>
    <property type="molecule type" value="Transcribed_RNA"/>
</dbReference>
<protein>
    <submittedName>
        <fullName evidence="1">Uncharacterized protein</fullName>
    </submittedName>
</protein>
<evidence type="ECO:0000313" key="1">
    <source>
        <dbReference type="EMBL" id="MBW85081.1"/>
    </source>
</evidence>
<proteinExistence type="predicted"/>
<sequence>MLVDKTPHPLVFFFL</sequence>
<name>A0A2P2IV28_RHIMU</name>
<organism evidence="1">
    <name type="scientific">Rhizophora mucronata</name>
    <name type="common">Asiatic mangrove</name>
    <dbReference type="NCBI Taxonomy" id="61149"/>
    <lineage>
        <taxon>Eukaryota</taxon>
        <taxon>Viridiplantae</taxon>
        <taxon>Streptophyta</taxon>
        <taxon>Embryophyta</taxon>
        <taxon>Tracheophyta</taxon>
        <taxon>Spermatophyta</taxon>
        <taxon>Magnoliopsida</taxon>
        <taxon>eudicotyledons</taxon>
        <taxon>Gunneridae</taxon>
        <taxon>Pentapetalae</taxon>
        <taxon>rosids</taxon>
        <taxon>fabids</taxon>
        <taxon>Malpighiales</taxon>
        <taxon>Rhizophoraceae</taxon>
        <taxon>Rhizophora</taxon>
    </lineage>
</organism>